<feature type="signal peptide" evidence="1">
    <location>
        <begin position="1"/>
        <end position="18"/>
    </location>
</feature>
<reference evidence="2 3" key="1">
    <citation type="submission" date="2019-01" db="EMBL/GenBank/DDBJ databases">
        <authorList>
            <person name="Chen W.-M."/>
        </authorList>
    </citation>
    <scope>NUCLEOTIDE SEQUENCE [LARGE SCALE GENOMIC DNA]</scope>
    <source>
        <strain evidence="2 3">BBQ-12</strain>
    </source>
</reference>
<evidence type="ECO:0000313" key="2">
    <source>
        <dbReference type="EMBL" id="RVT74983.1"/>
    </source>
</evidence>
<dbReference type="Pfam" id="PF14903">
    <property type="entry name" value="WG_beta_rep"/>
    <property type="match status" value="1"/>
</dbReference>
<dbReference type="EMBL" id="SACJ01000007">
    <property type="protein sequence ID" value="RVT74983.1"/>
    <property type="molecule type" value="Genomic_DNA"/>
</dbReference>
<protein>
    <recommendedName>
        <fullName evidence="4">WG repeat-containing protein</fullName>
    </recommendedName>
</protein>
<dbReference type="Proteomes" id="UP000285211">
    <property type="component" value="Unassembled WGS sequence"/>
</dbReference>
<dbReference type="InterPro" id="IPR032774">
    <property type="entry name" value="WG_beta_rep"/>
</dbReference>
<proteinExistence type="predicted"/>
<evidence type="ECO:0008006" key="4">
    <source>
        <dbReference type="Google" id="ProtNLM"/>
    </source>
</evidence>
<name>A0A3S2WC10_9FLAO</name>
<dbReference type="OrthoDB" id="697275at2"/>
<evidence type="ECO:0000313" key="3">
    <source>
        <dbReference type="Proteomes" id="UP000285211"/>
    </source>
</evidence>
<organism evidence="2 3">
    <name type="scientific">Flavobacterium sufflavum</name>
    <dbReference type="NCBI Taxonomy" id="1921138"/>
    <lineage>
        <taxon>Bacteria</taxon>
        <taxon>Pseudomonadati</taxon>
        <taxon>Bacteroidota</taxon>
        <taxon>Flavobacteriia</taxon>
        <taxon>Flavobacteriales</taxon>
        <taxon>Flavobacteriaceae</taxon>
        <taxon>Flavobacterium</taxon>
    </lineage>
</organism>
<keyword evidence="1" id="KW-0732">Signal</keyword>
<dbReference type="RefSeq" id="WP_128196015.1">
    <property type="nucleotide sequence ID" value="NZ_SACJ01000007.1"/>
</dbReference>
<sequence length="311" mass="36650">MKFFYALLSLLISSLSFSQTERLFYYVEKDSLLGVKNQNGKIIVPADITWDTIGYNDTTEIKSSIFLLSFKNKGDLYFDRKGNYLFKTVLAALGYSDFHEGYILYQENKKSGLANRLGNKKIPAIYDHISSMNFGYAQYCNGCYWDTSKDEEHPPLVGGVWGFVDRNGKEIKTTSRRNHPKDIEIKENTFIPYQFKYNKKEKQILIFFEKRKNQIIKIYGFNSSDEKLFFEIVEKPSEFKPFYTIKTFELYDKYPSGADETYPDYKIFKVSEDGKKFYVLYTDLVNHEKYSEFVERKTPVDSWIQQQLKVK</sequence>
<gene>
    <name evidence="2" type="ORF">EOD40_12480</name>
</gene>
<dbReference type="AlphaFoldDB" id="A0A3S2WC10"/>
<comment type="caution">
    <text evidence="2">The sequence shown here is derived from an EMBL/GenBank/DDBJ whole genome shotgun (WGS) entry which is preliminary data.</text>
</comment>
<keyword evidence="3" id="KW-1185">Reference proteome</keyword>
<feature type="chain" id="PRO_5018717874" description="WG repeat-containing protein" evidence="1">
    <location>
        <begin position="19"/>
        <end position="311"/>
    </location>
</feature>
<accession>A0A3S2WC10</accession>
<evidence type="ECO:0000256" key="1">
    <source>
        <dbReference type="SAM" id="SignalP"/>
    </source>
</evidence>